<dbReference type="RefSeq" id="WP_003957859.1">
    <property type="nucleotide sequence ID" value="NZ_CM000913.1"/>
</dbReference>
<sequence length="443" mass="48152">MRKICLALPTDRECCATIAALGEEAARAAGRFGAEVHLLILDSAPGAARAAHARAVAALPGAPGVVVHHLDEPRQRAFLDGVVRRAAVTGPGRLLDLMLPDGVSYGACTNRAFLFAAALGCVSVHRRDSDSRYQTSGGEPVRPLPLELAFLGRRAADAAREVTVNELDARELGTDVMLVGGSFVGELSVDVGEIAVRDPDIYHDLVSLWAPADWSAGQRTALVAASFRGAGQETYTGDRTVLTHVDALHVDMCNIAFHHHVYERVPLSPARDTIGSDYVLIRAVHGATLPGVRHNRHIVNFHTPQRRTRAGFLAYQMRYVRFILSMLYFHPVYDRMAAAGSALLDAGHRLRPEAVVEFLRESTRQDTARNTEALGVLDRSYRRLGGRYGELADLVAARAPRLLAEARTDIEEYVLLIEGWEALVRASRAVGPATLEAVTSGRR</sequence>
<accession>B5H0T2</accession>
<dbReference type="KEGG" id="sclf:BB341_27150"/>
<name>B5H0T2_STRCL</name>
<organism evidence="1 2">
    <name type="scientific">Streptomyces clavuligerus</name>
    <dbReference type="NCBI Taxonomy" id="1901"/>
    <lineage>
        <taxon>Bacteria</taxon>
        <taxon>Bacillati</taxon>
        <taxon>Actinomycetota</taxon>
        <taxon>Actinomycetes</taxon>
        <taxon>Kitasatosporales</taxon>
        <taxon>Streptomycetaceae</taxon>
        <taxon>Streptomyces</taxon>
    </lineage>
</organism>
<dbReference type="EMBL" id="CM000913">
    <property type="protein sequence ID" value="EFG05196.1"/>
    <property type="molecule type" value="Genomic_DNA"/>
</dbReference>
<dbReference type="GeneID" id="93733165"/>
<dbReference type="AlphaFoldDB" id="B5H0T2"/>
<proteinExistence type="predicted"/>
<dbReference type="eggNOG" id="ENOG50330HQ">
    <property type="taxonomic scope" value="Bacteria"/>
</dbReference>
<dbReference type="InterPro" id="IPR046238">
    <property type="entry name" value="DUF6271"/>
</dbReference>
<dbReference type="OrthoDB" id="3285495at2"/>
<gene>
    <name evidence="1" type="ORF">SCLAV_0120</name>
</gene>
<evidence type="ECO:0000313" key="2">
    <source>
        <dbReference type="Proteomes" id="UP000002357"/>
    </source>
</evidence>
<evidence type="ECO:0000313" key="1">
    <source>
        <dbReference type="EMBL" id="EFG05196.1"/>
    </source>
</evidence>
<dbReference type="Proteomes" id="UP000002357">
    <property type="component" value="Chromosome"/>
</dbReference>
<dbReference type="STRING" id="1901.BB341_27150"/>
<protein>
    <submittedName>
        <fullName evidence="1">Uncharacterized protein</fullName>
    </submittedName>
</protein>
<dbReference type="Pfam" id="PF19787">
    <property type="entry name" value="DUF6271"/>
    <property type="match status" value="1"/>
</dbReference>
<reference evidence="1 2" key="1">
    <citation type="journal article" date="2010" name="Genome Biol. Evol.">
        <title>The sequence of a 1.8-mb bacterial linear plasmid reveals a rich evolutionary reservoir of secondary metabolic pathways.</title>
        <authorList>
            <person name="Medema M.H."/>
            <person name="Trefzer A."/>
            <person name="Kovalchuk A."/>
            <person name="van den Berg M."/>
            <person name="Mueller U."/>
            <person name="Heijne W."/>
            <person name="Wu L."/>
            <person name="Alam M.T."/>
            <person name="Ronning C.M."/>
            <person name="Nierman W.C."/>
            <person name="Bovenberg R.A.L."/>
            <person name="Breitling R."/>
            <person name="Takano E."/>
        </authorList>
    </citation>
    <scope>NUCLEOTIDE SEQUENCE [LARGE SCALE GENOMIC DNA]</scope>
    <source>
        <strain evidence="2">ATCC 27064 / DSM 738 / JCM 4710 / NBRC 13307 / NCIMB 12785 / NRRL 3585 / VKM Ac-602</strain>
    </source>
</reference>
<keyword evidence="2" id="KW-1185">Reference proteome</keyword>